<feature type="domain" description="YrdC-like" evidence="12">
    <location>
        <begin position="12"/>
        <end position="197"/>
    </location>
</feature>
<dbReference type="EMBL" id="FNQV01000001">
    <property type="protein sequence ID" value="SDZ77006.1"/>
    <property type="molecule type" value="Genomic_DNA"/>
</dbReference>
<organism evidence="13 14">
    <name type="scientific">Bowdeniella nasicola</name>
    <dbReference type="NCBI Taxonomy" id="208480"/>
    <lineage>
        <taxon>Bacteria</taxon>
        <taxon>Bacillati</taxon>
        <taxon>Actinomycetota</taxon>
        <taxon>Actinomycetes</taxon>
        <taxon>Actinomycetales</taxon>
        <taxon>Actinomycetaceae</taxon>
        <taxon>Bowdeniella</taxon>
    </lineage>
</organism>
<evidence type="ECO:0000256" key="10">
    <source>
        <dbReference type="ARBA" id="ARBA00029774"/>
    </source>
</evidence>
<evidence type="ECO:0000256" key="3">
    <source>
        <dbReference type="ARBA" id="ARBA00012584"/>
    </source>
</evidence>
<evidence type="ECO:0000256" key="4">
    <source>
        <dbReference type="ARBA" id="ARBA00022490"/>
    </source>
</evidence>
<name>A0A1H3VQE9_9ACTO</name>
<dbReference type="SUPFAM" id="SSF55821">
    <property type="entry name" value="YrdC/RibB"/>
    <property type="match status" value="1"/>
</dbReference>
<evidence type="ECO:0000256" key="9">
    <source>
        <dbReference type="ARBA" id="ARBA00022840"/>
    </source>
</evidence>
<dbReference type="GO" id="GO:0003725">
    <property type="term" value="F:double-stranded RNA binding"/>
    <property type="evidence" value="ECO:0007669"/>
    <property type="project" value="InterPro"/>
</dbReference>
<dbReference type="RefSeq" id="WP_092561060.1">
    <property type="nucleotide sequence ID" value="NZ_FNQV01000001.1"/>
</dbReference>
<dbReference type="InterPro" id="IPR006070">
    <property type="entry name" value="Sua5-like_dom"/>
</dbReference>
<dbReference type="GO" id="GO:0006450">
    <property type="term" value="P:regulation of translational fidelity"/>
    <property type="evidence" value="ECO:0007669"/>
    <property type="project" value="TreeGrafter"/>
</dbReference>
<sequence>MIYNCLDDTVAEAALDAAAYALKRSGVIVLPTDTVYGIGADAFDARAVALLLGTKGRGRDMPPPVLVSSPAVLDALAADVPPAARALAEKFWPGPLTLIVPARPSLTWDLGETYGTVALRMPDDEIALKLLARTGPLAVSSANRSTLPPATSAQEAEEYFGYTVPVYLDAGPRTEVRPSTIVDTCQNPPRIVRAGDLSHAELGAVVPELLDIES</sequence>
<keyword evidence="6" id="KW-0819">tRNA processing</keyword>
<keyword evidence="8" id="KW-0547">Nucleotide-binding</keyword>
<evidence type="ECO:0000256" key="8">
    <source>
        <dbReference type="ARBA" id="ARBA00022741"/>
    </source>
</evidence>
<evidence type="ECO:0000259" key="12">
    <source>
        <dbReference type="PROSITE" id="PS51163"/>
    </source>
</evidence>
<keyword evidence="4" id="KW-0963">Cytoplasm</keyword>
<dbReference type="PROSITE" id="PS51163">
    <property type="entry name" value="YRDC"/>
    <property type="match status" value="1"/>
</dbReference>
<dbReference type="PANTHER" id="PTHR17490:SF16">
    <property type="entry name" value="THREONYLCARBAMOYL-AMP SYNTHASE"/>
    <property type="match status" value="1"/>
</dbReference>
<dbReference type="OrthoDB" id="9814580at2"/>
<keyword evidence="7" id="KW-0548">Nucleotidyltransferase</keyword>
<keyword evidence="14" id="KW-1185">Reference proteome</keyword>
<dbReference type="InterPro" id="IPR050156">
    <property type="entry name" value="TC-AMP_synthase_SUA5"/>
</dbReference>
<evidence type="ECO:0000256" key="11">
    <source>
        <dbReference type="ARBA" id="ARBA00048366"/>
    </source>
</evidence>
<dbReference type="GO" id="GO:0008033">
    <property type="term" value="P:tRNA processing"/>
    <property type="evidence" value="ECO:0007669"/>
    <property type="project" value="UniProtKB-KW"/>
</dbReference>
<dbReference type="InterPro" id="IPR017945">
    <property type="entry name" value="DHBP_synth_RibB-like_a/b_dom"/>
</dbReference>
<keyword evidence="5" id="KW-0808">Transferase</keyword>
<comment type="catalytic activity">
    <reaction evidence="11">
        <text>L-threonine + hydrogencarbonate + ATP = L-threonylcarbamoyladenylate + diphosphate + H2O</text>
        <dbReference type="Rhea" id="RHEA:36407"/>
        <dbReference type="ChEBI" id="CHEBI:15377"/>
        <dbReference type="ChEBI" id="CHEBI:17544"/>
        <dbReference type="ChEBI" id="CHEBI:30616"/>
        <dbReference type="ChEBI" id="CHEBI:33019"/>
        <dbReference type="ChEBI" id="CHEBI:57926"/>
        <dbReference type="ChEBI" id="CHEBI:73682"/>
        <dbReference type="EC" id="2.7.7.87"/>
    </reaction>
</comment>
<evidence type="ECO:0000313" key="13">
    <source>
        <dbReference type="EMBL" id="SDZ77006.1"/>
    </source>
</evidence>
<dbReference type="AlphaFoldDB" id="A0A1H3VQE9"/>
<comment type="similarity">
    <text evidence="2">Belongs to the SUA5 family.</text>
</comment>
<evidence type="ECO:0000256" key="1">
    <source>
        <dbReference type="ARBA" id="ARBA00004496"/>
    </source>
</evidence>
<evidence type="ECO:0000256" key="5">
    <source>
        <dbReference type="ARBA" id="ARBA00022679"/>
    </source>
</evidence>
<dbReference type="Gene3D" id="3.90.870.10">
    <property type="entry name" value="DHBP synthase"/>
    <property type="match status" value="1"/>
</dbReference>
<dbReference type="PANTHER" id="PTHR17490">
    <property type="entry name" value="SUA5"/>
    <property type="match status" value="1"/>
</dbReference>
<protein>
    <recommendedName>
        <fullName evidence="10">L-threonylcarbamoyladenylate synthase</fullName>
        <ecNumber evidence="3">2.7.7.87</ecNumber>
    </recommendedName>
    <alternativeName>
        <fullName evidence="10">L-threonylcarbamoyladenylate synthase</fullName>
    </alternativeName>
</protein>
<accession>A0A1H3VQE9</accession>
<dbReference type="Proteomes" id="UP000199288">
    <property type="component" value="Unassembled WGS sequence"/>
</dbReference>
<gene>
    <name evidence="13" type="ORF">SAMN02910418_00188</name>
</gene>
<dbReference type="GO" id="GO:0005524">
    <property type="term" value="F:ATP binding"/>
    <property type="evidence" value="ECO:0007669"/>
    <property type="project" value="UniProtKB-KW"/>
</dbReference>
<proteinExistence type="inferred from homology"/>
<evidence type="ECO:0000256" key="2">
    <source>
        <dbReference type="ARBA" id="ARBA00007663"/>
    </source>
</evidence>
<dbReference type="GO" id="GO:0000049">
    <property type="term" value="F:tRNA binding"/>
    <property type="evidence" value="ECO:0007669"/>
    <property type="project" value="TreeGrafter"/>
</dbReference>
<evidence type="ECO:0000256" key="7">
    <source>
        <dbReference type="ARBA" id="ARBA00022695"/>
    </source>
</evidence>
<dbReference type="NCBIfam" id="TIGR00057">
    <property type="entry name" value="L-threonylcarbamoyladenylate synthase"/>
    <property type="match status" value="1"/>
</dbReference>
<dbReference type="GO" id="GO:0005737">
    <property type="term" value="C:cytoplasm"/>
    <property type="evidence" value="ECO:0007669"/>
    <property type="project" value="UniProtKB-SubCell"/>
</dbReference>
<reference evidence="14" key="1">
    <citation type="submission" date="2016-10" db="EMBL/GenBank/DDBJ databases">
        <authorList>
            <person name="Varghese N."/>
            <person name="Submissions S."/>
        </authorList>
    </citation>
    <scope>NUCLEOTIDE SEQUENCE [LARGE SCALE GENOMIC DNA]</scope>
    <source>
        <strain evidence="14">KPR-1</strain>
    </source>
</reference>
<dbReference type="GO" id="GO:0061710">
    <property type="term" value="F:L-threonylcarbamoyladenylate synthase"/>
    <property type="evidence" value="ECO:0007669"/>
    <property type="project" value="UniProtKB-EC"/>
</dbReference>
<keyword evidence="9" id="KW-0067">ATP-binding</keyword>
<dbReference type="EC" id="2.7.7.87" evidence="3"/>
<dbReference type="Pfam" id="PF01300">
    <property type="entry name" value="Sua5_yciO_yrdC"/>
    <property type="match status" value="1"/>
</dbReference>
<comment type="subcellular location">
    <subcellularLocation>
        <location evidence="1">Cytoplasm</location>
    </subcellularLocation>
</comment>
<evidence type="ECO:0000256" key="6">
    <source>
        <dbReference type="ARBA" id="ARBA00022694"/>
    </source>
</evidence>
<evidence type="ECO:0000313" key="14">
    <source>
        <dbReference type="Proteomes" id="UP000199288"/>
    </source>
</evidence>